<feature type="transmembrane region" description="Helical" evidence="6">
    <location>
        <begin position="368"/>
        <end position="388"/>
    </location>
</feature>
<dbReference type="InterPro" id="IPR036259">
    <property type="entry name" value="MFS_trans_sf"/>
</dbReference>
<dbReference type="InterPro" id="IPR011701">
    <property type="entry name" value="MFS"/>
</dbReference>
<feature type="transmembrane region" description="Helical" evidence="6">
    <location>
        <begin position="110"/>
        <end position="133"/>
    </location>
</feature>
<comment type="subcellular location">
    <subcellularLocation>
        <location evidence="1">Membrane</location>
        <topology evidence="1">Multi-pass membrane protein</topology>
    </subcellularLocation>
</comment>
<dbReference type="InterPro" id="IPR020846">
    <property type="entry name" value="MFS_dom"/>
</dbReference>
<dbReference type="PROSITE" id="PS50850">
    <property type="entry name" value="MFS"/>
    <property type="match status" value="1"/>
</dbReference>
<evidence type="ECO:0000256" key="2">
    <source>
        <dbReference type="ARBA" id="ARBA00022448"/>
    </source>
</evidence>
<dbReference type="OrthoDB" id="2962993at2759"/>
<feature type="transmembrane region" description="Helical" evidence="6">
    <location>
        <begin position="139"/>
        <end position="161"/>
    </location>
</feature>
<evidence type="ECO:0000313" key="9">
    <source>
        <dbReference type="Proteomes" id="UP000030706"/>
    </source>
</evidence>
<feature type="transmembrane region" description="Helical" evidence="6">
    <location>
        <begin position="80"/>
        <end position="98"/>
    </location>
</feature>
<dbReference type="PANTHER" id="PTHR43791">
    <property type="entry name" value="PERMEASE-RELATED"/>
    <property type="match status" value="1"/>
</dbReference>
<evidence type="ECO:0000256" key="3">
    <source>
        <dbReference type="ARBA" id="ARBA00022692"/>
    </source>
</evidence>
<name>A0A074Y5C4_AURPU</name>
<dbReference type="GeneID" id="40742166"/>
<gene>
    <name evidence="8" type="ORF">M438DRAFT_263063</name>
</gene>
<proteinExistence type="predicted"/>
<dbReference type="FunFam" id="1.20.1250.20:FF:000018">
    <property type="entry name" value="MFS transporter permease"/>
    <property type="match status" value="1"/>
</dbReference>
<feature type="domain" description="Major facilitator superfamily (MFS) profile" evidence="7">
    <location>
        <begin position="47"/>
        <end position="457"/>
    </location>
</feature>
<dbReference type="Pfam" id="PF07690">
    <property type="entry name" value="MFS_1"/>
    <property type="match status" value="1"/>
</dbReference>
<keyword evidence="3 6" id="KW-0812">Transmembrane</keyword>
<sequence length="485" mass="53421">MSLDQKDGPQANVLPEEKTDASIGEVQDFSYDSEAERKVLRKFDKFLLPPLALILLVAYLDRSNLGNAKVFGFEDGIGLVGNQFNTISTLFYPFYVLFEIPWTMAVKTFGANHVLGIAMIAWSVITLCTGFIQTYHQAIAVRVLLGAFEAGLVPSIVFIISTIWERERQSKRVAIIYGANCLSGAFGGLIAYGIESMGTQHGLESWRWLFIVEGAASIVICAICWALLPRNAETAWFLSYEEKAIMVARKQRNLVNRGTEEFSWEHVKVAFTDPIIYIASASFFSASIALFGFGTFLPTIIKGLGYTSLQANYLTIPVYIFATLTLITATFTSDRLQKRAIVLAILPIAPIIGFIIACSTASHAAGYFAMFLCGAGIYSYNCLILTWISTNLAPDYKRSMAMPFFVSLANISGVVSSQIYPSTDGPRYLMGNGVSAGTETLALCGVVAVWWTLRRRNLEKEKSRGMGVEDNGMDGDRGLDFVYNL</sequence>
<evidence type="ECO:0000313" key="8">
    <source>
        <dbReference type="EMBL" id="KEQ89402.1"/>
    </source>
</evidence>
<evidence type="ECO:0000256" key="4">
    <source>
        <dbReference type="ARBA" id="ARBA00022989"/>
    </source>
</evidence>
<dbReference type="Proteomes" id="UP000030706">
    <property type="component" value="Unassembled WGS sequence"/>
</dbReference>
<keyword evidence="9" id="KW-1185">Reference proteome</keyword>
<dbReference type="FunFam" id="1.20.1250.20:FF:000013">
    <property type="entry name" value="MFS general substrate transporter"/>
    <property type="match status" value="1"/>
</dbReference>
<dbReference type="SUPFAM" id="SSF103473">
    <property type="entry name" value="MFS general substrate transporter"/>
    <property type="match status" value="1"/>
</dbReference>
<evidence type="ECO:0000256" key="6">
    <source>
        <dbReference type="SAM" id="Phobius"/>
    </source>
</evidence>
<feature type="transmembrane region" description="Helical" evidence="6">
    <location>
        <begin position="43"/>
        <end position="60"/>
    </location>
</feature>
<dbReference type="GO" id="GO:0022857">
    <property type="term" value="F:transmembrane transporter activity"/>
    <property type="evidence" value="ECO:0007669"/>
    <property type="project" value="InterPro"/>
</dbReference>
<organism evidence="8 9">
    <name type="scientific">Aureobasidium pullulans EXF-150</name>
    <dbReference type="NCBI Taxonomy" id="1043002"/>
    <lineage>
        <taxon>Eukaryota</taxon>
        <taxon>Fungi</taxon>
        <taxon>Dikarya</taxon>
        <taxon>Ascomycota</taxon>
        <taxon>Pezizomycotina</taxon>
        <taxon>Dothideomycetes</taxon>
        <taxon>Dothideomycetidae</taxon>
        <taxon>Dothideales</taxon>
        <taxon>Saccotheciaceae</taxon>
        <taxon>Aureobasidium</taxon>
    </lineage>
</organism>
<feature type="transmembrane region" description="Helical" evidence="6">
    <location>
        <begin position="313"/>
        <end position="333"/>
    </location>
</feature>
<reference evidence="8 9" key="1">
    <citation type="journal article" date="2014" name="BMC Genomics">
        <title>Genome sequencing of four Aureobasidium pullulans varieties: biotechnological potential, stress tolerance, and description of new species.</title>
        <authorList>
            <person name="Gostin Ar C."/>
            <person name="Ohm R.A."/>
            <person name="Kogej T."/>
            <person name="Sonjak S."/>
            <person name="Turk M."/>
            <person name="Zajc J."/>
            <person name="Zalar P."/>
            <person name="Grube M."/>
            <person name="Sun H."/>
            <person name="Han J."/>
            <person name="Sharma A."/>
            <person name="Chiniquy J."/>
            <person name="Ngan C.Y."/>
            <person name="Lipzen A."/>
            <person name="Barry K."/>
            <person name="Grigoriev I.V."/>
            <person name="Gunde-Cimerman N."/>
        </authorList>
    </citation>
    <scope>NUCLEOTIDE SEQUENCE [LARGE SCALE GENOMIC DNA]</scope>
    <source>
        <strain evidence="8 9">EXF-150</strain>
    </source>
</reference>
<evidence type="ECO:0000256" key="1">
    <source>
        <dbReference type="ARBA" id="ARBA00004141"/>
    </source>
</evidence>
<dbReference type="RefSeq" id="XP_029765589.1">
    <property type="nucleotide sequence ID" value="XM_029899860.1"/>
</dbReference>
<feature type="transmembrane region" description="Helical" evidence="6">
    <location>
        <begin position="340"/>
        <end position="362"/>
    </location>
</feature>
<dbReference type="GO" id="GO:0016020">
    <property type="term" value="C:membrane"/>
    <property type="evidence" value="ECO:0007669"/>
    <property type="project" value="UniProtKB-SubCell"/>
</dbReference>
<feature type="transmembrane region" description="Helical" evidence="6">
    <location>
        <begin position="206"/>
        <end position="228"/>
    </location>
</feature>
<dbReference type="AlphaFoldDB" id="A0A074Y5C4"/>
<feature type="transmembrane region" description="Helical" evidence="6">
    <location>
        <begin position="433"/>
        <end position="453"/>
    </location>
</feature>
<feature type="transmembrane region" description="Helical" evidence="6">
    <location>
        <begin position="275"/>
        <end position="301"/>
    </location>
</feature>
<keyword evidence="4 6" id="KW-1133">Transmembrane helix</keyword>
<keyword evidence="5 6" id="KW-0472">Membrane</keyword>
<feature type="transmembrane region" description="Helical" evidence="6">
    <location>
        <begin position="400"/>
        <end position="421"/>
    </location>
</feature>
<dbReference type="EMBL" id="KL584974">
    <property type="protein sequence ID" value="KEQ89402.1"/>
    <property type="molecule type" value="Genomic_DNA"/>
</dbReference>
<dbReference type="PANTHER" id="PTHR43791:SF24">
    <property type="entry name" value="NICOTINIC ACID PLASMA MEMBRANE TRANSPORTER"/>
    <property type="match status" value="1"/>
</dbReference>
<evidence type="ECO:0000259" key="7">
    <source>
        <dbReference type="PROSITE" id="PS50850"/>
    </source>
</evidence>
<keyword evidence="2" id="KW-0813">Transport</keyword>
<protein>
    <submittedName>
        <fullName evidence="8">High-affinity nicotinic acid transporter</fullName>
    </submittedName>
</protein>
<feature type="transmembrane region" description="Helical" evidence="6">
    <location>
        <begin position="173"/>
        <end position="194"/>
    </location>
</feature>
<accession>A0A074Y5C4</accession>
<evidence type="ECO:0000256" key="5">
    <source>
        <dbReference type="ARBA" id="ARBA00023136"/>
    </source>
</evidence>
<dbReference type="HOGENOM" id="CLU_001265_0_1_1"/>
<dbReference type="Gene3D" id="1.20.1250.20">
    <property type="entry name" value="MFS general substrate transporter like domains"/>
    <property type="match status" value="2"/>
</dbReference>